<dbReference type="GO" id="GO:0004364">
    <property type="term" value="F:glutathione transferase activity"/>
    <property type="evidence" value="ECO:0007669"/>
    <property type="project" value="InterPro"/>
</dbReference>
<dbReference type="InterPro" id="IPR036282">
    <property type="entry name" value="Glutathione-S-Trfase_C_sf"/>
</dbReference>
<dbReference type="PANTHER" id="PTHR44328">
    <property type="entry name" value="GLUTATHIONE S-TRANSFERASE L1"/>
    <property type="match status" value="1"/>
</dbReference>
<accession>A0A427BAJ8</accession>
<protein>
    <submittedName>
        <fullName evidence="1">Uncharacterized protein</fullName>
    </submittedName>
</protein>
<dbReference type="AlphaFoldDB" id="A0A427BAJ8"/>
<dbReference type="InterPro" id="IPR044629">
    <property type="entry name" value="GSTL1/2/3"/>
</dbReference>
<organism evidence="1 2">
    <name type="scientific">Ensete ventricosum</name>
    <name type="common">Abyssinian banana</name>
    <name type="synonym">Musa ensete</name>
    <dbReference type="NCBI Taxonomy" id="4639"/>
    <lineage>
        <taxon>Eukaryota</taxon>
        <taxon>Viridiplantae</taxon>
        <taxon>Streptophyta</taxon>
        <taxon>Embryophyta</taxon>
        <taxon>Tracheophyta</taxon>
        <taxon>Spermatophyta</taxon>
        <taxon>Magnoliopsida</taxon>
        <taxon>Liliopsida</taxon>
        <taxon>Zingiberales</taxon>
        <taxon>Musaceae</taxon>
        <taxon>Ensete</taxon>
    </lineage>
</organism>
<evidence type="ECO:0000313" key="1">
    <source>
        <dbReference type="EMBL" id="RRT85406.1"/>
    </source>
</evidence>
<gene>
    <name evidence="1" type="ORF">B296_00010049</name>
</gene>
<feature type="non-terminal residue" evidence="1">
    <location>
        <position position="1"/>
    </location>
</feature>
<dbReference type="Proteomes" id="UP000287651">
    <property type="component" value="Unassembled WGS sequence"/>
</dbReference>
<dbReference type="SUPFAM" id="SSF47616">
    <property type="entry name" value="GST C-terminal domain-like"/>
    <property type="match status" value="1"/>
</dbReference>
<proteinExistence type="predicted"/>
<dbReference type="EMBL" id="AMZH03000122">
    <property type="protein sequence ID" value="RRT85406.1"/>
    <property type="molecule type" value="Genomic_DNA"/>
</dbReference>
<reference evidence="1 2" key="1">
    <citation type="journal article" date="2014" name="Agronomy (Basel)">
        <title>A Draft Genome Sequence for Ensete ventricosum, the Drought-Tolerant Tree Against Hunger.</title>
        <authorList>
            <person name="Harrison J."/>
            <person name="Moore K.A."/>
            <person name="Paszkiewicz K."/>
            <person name="Jones T."/>
            <person name="Grant M."/>
            <person name="Ambacheew D."/>
            <person name="Muzemil S."/>
            <person name="Studholme D.J."/>
        </authorList>
    </citation>
    <scope>NUCLEOTIDE SEQUENCE [LARGE SCALE GENOMIC DNA]</scope>
</reference>
<evidence type="ECO:0000313" key="2">
    <source>
        <dbReference type="Proteomes" id="UP000287651"/>
    </source>
</evidence>
<sequence length="81" mass="9712">EKIELVPIDLQNRPAWYREKIYPANKVDIAYAPFIERFQTFFLDVKSYDITKGRPNLSSWIEVFRSPKKYKAIKLAIFWSL</sequence>
<dbReference type="PANTHER" id="PTHR44328:SF16">
    <property type="entry name" value="PROTEIN IN2-1 HOMOLOG B"/>
    <property type="match status" value="1"/>
</dbReference>
<comment type="caution">
    <text evidence="1">The sequence shown here is derived from an EMBL/GenBank/DDBJ whole genome shotgun (WGS) entry which is preliminary data.</text>
</comment>
<name>A0A427BAJ8_ENSVE</name>
<dbReference type="Gene3D" id="1.20.1050.10">
    <property type="match status" value="1"/>
</dbReference>